<proteinExistence type="predicted"/>
<dbReference type="Proteomes" id="UP000887580">
    <property type="component" value="Unplaced"/>
</dbReference>
<organism evidence="1 2">
    <name type="scientific">Panagrolaimus sp. PS1159</name>
    <dbReference type="NCBI Taxonomy" id="55785"/>
    <lineage>
        <taxon>Eukaryota</taxon>
        <taxon>Metazoa</taxon>
        <taxon>Ecdysozoa</taxon>
        <taxon>Nematoda</taxon>
        <taxon>Chromadorea</taxon>
        <taxon>Rhabditida</taxon>
        <taxon>Tylenchina</taxon>
        <taxon>Panagrolaimomorpha</taxon>
        <taxon>Panagrolaimoidea</taxon>
        <taxon>Panagrolaimidae</taxon>
        <taxon>Panagrolaimus</taxon>
    </lineage>
</organism>
<sequence>MSSPNQSNRTKQEEEFLLDSEYMKSRMLLNKLFGPKAAALLENTPGPSTHSESSRTQQSLNSQDAMEVDPWDPIDKRKCREVHYPEFQYATNSNGEERQRLFVFETNSKTQIREYAKYVRDRWYCLGCRSQPHRKSNQGRMEGNKFYAPLEHLCNPVSYAEALVKQQKIKLKISEISSNNTIMTANNKYASANMLLSGNSQKSNADNQGVSINSSSSMTAMTIGFREVSDNDYFYGYNADGTPNMRLIVCEPNDKESLREYGFTTSKWYCLGCSRITKTRNFAGFENGILKCPVAHLCQPYTRKEVDDRQQLFEKRKGAQKRGPKGPTKSPAAKRAAVFSSTQQ</sequence>
<evidence type="ECO:0000313" key="1">
    <source>
        <dbReference type="Proteomes" id="UP000887580"/>
    </source>
</evidence>
<reference evidence="2" key="1">
    <citation type="submission" date="2022-11" db="UniProtKB">
        <authorList>
            <consortium name="WormBaseParasite"/>
        </authorList>
    </citation>
    <scope>IDENTIFICATION</scope>
</reference>
<accession>A0AC35GLP0</accession>
<protein>
    <submittedName>
        <fullName evidence="2">Uncharacterized protein</fullName>
    </submittedName>
</protein>
<evidence type="ECO:0000313" key="2">
    <source>
        <dbReference type="WBParaSite" id="PS1159_v2.g6461.t1"/>
    </source>
</evidence>
<dbReference type="WBParaSite" id="PS1159_v2.g6461.t1">
    <property type="protein sequence ID" value="PS1159_v2.g6461.t1"/>
    <property type="gene ID" value="PS1159_v2.g6461"/>
</dbReference>
<name>A0AC35GLP0_9BILA</name>